<sequence length="83" mass="9363">MRSGCTMKGFIVQEKISGYELRVGIAMGACGECTNLCVSLFNSRSDHHLLSTNEKVMRQATSREKQIRGVLRKSWRGKVDRTN</sequence>
<keyword evidence="1" id="KW-1185">Reference proteome</keyword>
<evidence type="ECO:0000313" key="2">
    <source>
        <dbReference type="WBParaSite" id="sdigi.contig117.g4676.t1"/>
    </source>
</evidence>
<evidence type="ECO:0000313" key="1">
    <source>
        <dbReference type="Proteomes" id="UP000887581"/>
    </source>
</evidence>
<reference evidence="2" key="1">
    <citation type="submission" date="2022-11" db="UniProtKB">
        <authorList>
            <consortium name="WormBaseParasite"/>
        </authorList>
    </citation>
    <scope>IDENTIFICATION</scope>
</reference>
<organism evidence="1 2">
    <name type="scientific">Setaria digitata</name>
    <dbReference type="NCBI Taxonomy" id="48799"/>
    <lineage>
        <taxon>Eukaryota</taxon>
        <taxon>Metazoa</taxon>
        <taxon>Ecdysozoa</taxon>
        <taxon>Nematoda</taxon>
        <taxon>Chromadorea</taxon>
        <taxon>Rhabditida</taxon>
        <taxon>Spirurina</taxon>
        <taxon>Spiruromorpha</taxon>
        <taxon>Filarioidea</taxon>
        <taxon>Setariidae</taxon>
        <taxon>Setaria</taxon>
    </lineage>
</organism>
<proteinExistence type="predicted"/>
<protein>
    <submittedName>
        <fullName evidence="2">Uncharacterized protein</fullName>
    </submittedName>
</protein>
<dbReference type="Proteomes" id="UP000887581">
    <property type="component" value="Unplaced"/>
</dbReference>
<name>A0A915PE43_9BILA</name>
<dbReference type="WBParaSite" id="sdigi.contig117.g4676.t1">
    <property type="protein sequence ID" value="sdigi.contig117.g4676.t1"/>
    <property type="gene ID" value="sdigi.contig117.g4676"/>
</dbReference>
<accession>A0A915PE43</accession>
<dbReference type="AlphaFoldDB" id="A0A915PE43"/>